<evidence type="ECO:0000313" key="16">
    <source>
        <dbReference type="Proteomes" id="UP000737171"/>
    </source>
</evidence>
<dbReference type="RefSeq" id="WP_173128060.1">
    <property type="nucleotide sequence ID" value="NZ_JABRWJ010000007.1"/>
</dbReference>
<evidence type="ECO:0000256" key="6">
    <source>
        <dbReference type="ARBA" id="ARBA00022679"/>
    </source>
</evidence>
<evidence type="ECO:0000256" key="14">
    <source>
        <dbReference type="SAM" id="Phobius"/>
    </source>
</evidence>
<keyword evidence="10 13" id="KW-0472">Membrane</keyword>
<accession>A0ABX2EN74</accession>
<dbReference type="PIRSF" id="PIRSF016636">
    <property type="entry name" value="AlgI_DltB"/>
    <property type="match status" value="1"/>
</dbReference>
<evidence type="ECO:0000256" key="2">
    <source>
        <dbReference type="ARBA" id="ARBA00005182"/>
    </source>
</evidence>
<keyword evidence="6 13" id="KW-0808">Transferase</keyword>
<proteinExistence type="inferred from homology"/>
<evidence type="ECO:0000256" key="4">
    <source>
        <dbReference type="ARBA" id="ARBA00016084"/>
    </source>
</evidence>
<evidence type="ECO:0000256" key="5">
    <source>
        <dbReference type="ARBA" id="ARBA00022475"/>
    </source>
</evidence>
<dbReference type="InterPro" id="IPR051085">
    <property type="entry name" value="MB_O-acyltransferase"/>
</dbReference>
<protein>
    <recommendedName>
        <fullName evidence="4">Probable alginate O-acetylase AlgI</fullName>
    </recommendedName>
    <alternativeName>
        <fullName evidence="12">Alginate biosynthesis protein AlgI</fullName>
    </alternativeName>
</protein>
<keyword evidence="8" id="KW-0016">Alginate biosynthesis</keyword>
<feature type="transmembrane region" description="Helical" evidence="14">
    <location>
        <begin position="356"/>
        <end position="374"/>
    </location>
</feature>
<comment type="subcellular location">
    <subcellularLocation>
        <location evidence="1">Cell membrane</location>
        <topology evidence="1">Multi-pass membrane protein</topology>
    </subcellularLocation>
</comment>
<dbReference type="InterPro" id="IPR028362">
    <property type="entry name" value="AlgI"/>
</dbReference>
<reference evidence="15 16" key="1">
    <citation type="submission" date="2020-05" db="EMBL/GenBank/DDBJ databases">
        <title>Aquincola sp. isolate from soil.</title>
        <authorList>
            <person name="Han J."/>
            <person name="Kim D.-U."/>
        </authorList>
    </citation>
    <scope>NUCLEOTIDE SEQUENCE [LARGE SCALE GENOMIC DNA]</scope>
    <source>
        <strain evidence="15 16">S2</strain>
    </source>
</reference>
<keyword evidence="11 13" id="KW-0012">Acyltransferase</keyword>
<dbReference type="Pfam" id="PF03062">
    <property type="entry name" value="MBOAT"/>
    <property type="match status" value="1"/>
</dbReference>
<evidence type="ECO:0000256" key="7">
    <source>
        <dbReference type="ARBA" id="ARBA00022692"/>
    </source>
</evidence>
<feature type="transmembrane region" description="Helical" evidence="14">
    <location>
        <begin position="312"/>
        <end position="335"/>
    </location>
</feature>
<feature type="transmembrane region" description="Helical" evidence="14">
    <location>
        <begin position="117"/>
        <end position="137"/>
    </location>
</feature>
<evidence type="ECO:0000313" key="15">
    <source>
        <dbReference type="EMBL" id="NRF70018.1"/>
    </source>
</evidence>
<sequence length="468" mass="52681">MLFSTPVFLFLFLPLCLAAYYAAGRSNAVLLGFSLLFYAWGEPVLVLVMVATIVVNYLLGLAIERSRRRGEGPAKALLVAGLGANLLLLGYYKYFNFFAELINGAAAPLALPRIGEAQIPLLLGVSFFSFQAMSYLIDVYRRDYPAQTNVFRFALFKTLFPQLIAGPIVRYSEFGPQFSGRRHDWASFAAGVERFTIGLAKKVLIADVCAVSVDRMFGLPAAEMSGSIAWSATLLFALQIYFDFSGYTDMALGLGRMFGFHLPENFDHPYAARSVQDFWRRWHMTLSRWFRDYLYIPLGGSRHGPLRTAFNLFVVFLLCGLWHGANMTFVVWGLLHGLFLALERTAFGRWLERWPALLRHGYVLLVVVLSWMVFRATSLEQAGAMGRAMLGLNGWSDPHHALRLYTDTLTWLSAACGVLASFPWRGRIRWSALPALPLWRTGTLAATFVICIAFLGAQTHRAFIYFRF</sequence>
<keyword evidence="5 13" id="KW-1003">Cell membrane</keyword>
<keyword evidence="16" id="KW-1185">Reference proteome</keyword>
<comment type="similarity">
    <text evidence="3 13">Belongs to the membrane-bound acyltransferase family.</text>
</comment>
<feature type="transmembrane region" description="Helical" evidence="14">
    <location>
        <begin position="408"/>
        <end position="426"/>
    </location>
</feature>
<keyword evidence="7 14" id="KW-0812">Transmembrane</keyword>
<dbReference type="InterPro" id="IPR024194">
    <property type="entry name" value="Ac/AlaTfrase_AlgI/DltB"/>
</dbReference>
<feature type="transmembrane region" description="Helical" evidence="14">
    <location>
        <begin position="28"/>
        <end position="55"/>
    </location>
</feature>
<evidence type="ECO:0000256" key="9">
    <source>
        <dbReference type="ARBA" id="ARBA00022989"/>
    </source>
</evidence>
<gene>
    <name evidence="15" type="ORF">HLB44_23725</name>
</gene>
<dbReference type="InterPro" id="IPR004299">
    <property type="entry name" value="MBOAT_fam"/>
</dbReference>
<comment type="caution">
    <text evidence="15">The sequence shown here is derived from an EMBL/GenBank/DDBJ whole genome shotgun (WGS) entry which is preliminary data.</text>
</comment>
<dbReference type="PANTHER" id="PTHR13285">
    <property type="entry name" value="ACYLTRANSFERASE"/>
    <property type="match status" value="1"/>
</dbReference>
<dbReference type="EMBL" id="JABRWJ010000007">
    <property type="protein sequence ID" value="NRF70018.1"/>
    <property type="molecule type" value="Genomic_DNA"/>
</dbReference>
<feature type="transmembrane region" description="Helical" evidence="14">
    <location>
        <begin position="438"/>
        <end position="457"/>
    </location>
</feature>
<dbReference type="PIRSF" id="PIRSF500217">
    <property type="entry name" value="AlgI"/>
    <property type="match status" value="1"/>
</dbReference>
<dbReference type="PANTHER" id="PTHR13285:SF23">
    <property type="entry name" value="TEICHOIC ACID D-ALANYLTRANSFERASE"/>
    <property type="match status" value="1"/>
</dbReference>
<name>A0ABX2EN74_9BURK</name>
<feature type="transmembrane region" description="Helical" evidence="14">
    <location>
        <begin position="76"/>
        <end position="94"/>
    </location>
</feature>
<feature type="transmembrane region" description="Helical" evidence="14">
    <location>
        <begin position="224"/>
        <end position="242"/>
    </location>
</feature>
<evidence type="ECO:0000256" key="12">
    <source>
        <dbReference type="ARBA" id="ARBA00031030"/>
    </source>
</evidence>
<evidence type="ECO:0000256" key="8">
    <source>
        <dbReference type="ARBA" id="ARBA00022841"/>
    </source>
</evidence>
<comment type="pathway">
    <text evidence="2">Glycan biosynthesis; alginate biosynthesis.</text>
</comment>
<evidence type="ECO:0000256" key="3">
    <source>
        <dbReference type="ARBA" id="ARBA00010323"/>
    </source>
</evidence>
<evidence type="ECO:0000256" key="13">
    <source>
        <dbReference type="PIRNR" id="PIRNR016636"/>
    </source>
</evidence>
<keyword evidence="9 14" id="KW-1133">Transmembrane helix</keyword>
<evidence type="ECO:0000256" key="10">
    <source>
        <dbReference type="ARBA" id="ARBA00023136"/>
    </source>
</evidence>
<dbReference type="Proteomes" id="UP000737171">
    <property type="component" value="Unassembled WGS sequence"/>
</dbReference>
<evidence type="ECO:0000256" key="11">
    <source>
        <dbReference type="ARBA" id="ARBA00023315"/>
    </source>
</evidence>
<organism evidence="15 16">
    <name type="scientific">Pseudaquabacterium terrae</name>
    <dbReference type="NCBI Taxonomy" id="2732868"/>
    <lineage>
        <taxon>Bacteria</taxon>
        <taxon>Pseudomonadati</taxon>
        <taxon>Pseudomonadota</taxon>
        <taxon>Betaproteobacteria</taxon>
        <taxon>Burkholderiales</taxon>
        <taxon>Sphaerotilaceae</taxon>
        <taxon>Pseudaquabacterium</taxon>
    </lineage>
</organism>
<evidence type="ECO:0000256" key="1">
    <source>
        <dbReference type="ARBA" id="ARBA00004651"/>
    </source>
</evidence>